<dbReference type="PANTHER" id="PTHR13317">
    <property type="entry name" value="TRANSMEMBRANE ANTERIOR POSTERIOR TRANSFORMATION PROTEIN 1 HOMOLOG"/>
    <property type="match status" value="1"/>
</dbReference>
<protein>
    <submittedName>
        <fullName evidence="8">TAPT1</fullName>
    </submittedName>
</protein>
<feature type="transmembrane region" description="Helical" evidence="7">
    <location>
        <begin position="112"/>
        <end position="143"/>
    </location>
</feature>
<evidence type="ECO:0000256" key="3">
    <source>
        <dbReference type="ARBA" id="ARBA00022692"/>
    </source>
</evidence>
<dbReference type="Pfam" id="PF05346">
    <property type="entry name" value="DUF747"/>
    <property type="match status" value="1"/>
</dbReference>
<evidence type="ECO:0000256" key="2">
    <source>
        <dbReference type="ARBA" id="ARBA00008803"/>
    </source>
</evidence>
<dbReference type="Proteomes" id="UP001431209">
    <property type="component" value="Unassembled WGS sequence"/>
</dbReference>
<evidence type="ECO:0000256" key="6">
    <source>
        <dbReference type="SAM" id="MobiDB-lite"/>
    </source>
</evidence>
<comment type="similarity">
    <text evidence="2">Belongs to the TAPT1 family.</text>
</comment>
<dbReference type="PANTHER" id="PTHR13317:SF4">
    <property type="entry name" value="TRANSMEMBRANE ANTERIOR POSTERIOR TRANSFORMATION PROTEIN 1 HOMOLOG"/>
    <property type="match status" value="1"/>
</dbReference>
<feature type="region of interest" description="Disordered" evidence="6">
    <location>
        <begin position="70"/>
        <end position="94"/>
    </location>
</feature>
<comment type="subcellular location">
    <subcellularLocation>
        <location evidence="1">Membrane</location>
        <topology evidence="1">Multi-pass membrane protein</topology>
    </subcellularLocation>
</comment>
<organism evidence="8 9">
    <name type="scientific">Acrasis kona</name>
    <dbReference type="NCBI Taxonomy" id="1008807"/>
    <lineage>
        <taxon>Eukaryota</taxon>
        <taxon>Discoba</taxon>
        <taxon>Heterolobosea</taxon>
        <taxon>Tetramitia</taxon>
        <taxon>Eutetramitia</taxon>
        <taxon>Acrasidae</taxon>
        <taxon>Acrasis</taxon>
    </lineage>
</organism>
<feature type="transmembrane region" description="Helical" evidence="7">
    <location>
        <begin position="242"/>
        <end position="269"/>
    </location>
</feature>
<gene>
    <name evidence="8" type="ORF">AKO1_001009</name>
</gene>
<name>A0AAW2ZCV6_9EUKA</name>
<evidence type="ECO:0000256" key="5">
    <source>
        <dbReference type="ARBA" id="ARBA00023136"/>
    </source>
</evidence>
<reference evidence="8 9" key="1">
    <citation type="submission" date="2024-03" db="EMBL/GenBank/DDBJ databases">
        <title>The Acrasis kona genome and developmental transcriptomes reveal deep origins of eukaryotic multicellular pathways.</title>
        <authorList>
            <person name="Sheikh S."/>
            <person name="Fu C.-J."/>
            <person name="Brown M.W."/>
            <person name="Baldauf S.L."/>
        </authorList>
    </citation>
    <scope>NUCLEOTIDE SEQUENCE [LARGE SCALE GENOMIC DNA]</scope>
    <source>
        <strain evidence="8 9">ATCC MYA-3509</strain>
    </source>
</reference>
<feature type="transmembrane region" description="Helical" evidence="7">
    <location>
        <begin position="446"/>
        <end position="471"/>
    </location>
</feature>
<sequence>MSTKKIVSPPNKLSTNTPRGNFSPRQLSPMQPNSNINVTNIPVQGRQKRNYPASFMRYLQQEFNSYATDEDVSNINETKNTPTNPPRESARTEATRRHMYNTLKVPVELEKLLFFGFLICLDTFLYFFTFLPLRLLLIIYTIIMRRRKTTRMAKAHLIDLVRGLSLIINVILINLYWDYSHVYHIVRGESALKLYVIYNMLEVFDRLCSAFGQDVQDSLYFGVTDFTKFSNVNEVWKRDRKIFSFLCAALPCAFHIVFGMIINTIYLYVHTLLQLFRVITLNVALNSQNNALFTLLVSNNFVELKGNVFKKVNEDNLMQVSCGDILERFQIIIYGILIFLQNARSAVFGGEELLSITTMFVAEIFVDAIKHAFIAKYNDIRSDVYGRHRLKLCEDLATSRRDSFLENSSAASTRIGFIEIPMVALSMRVFMQSAPYLVPLDNFLNVIAYLLGYVCLFALKILLSVVIVGYASQKLSRREVKVS</sequence>
<feature type="compositionally biased region" description="Polar residues" evidence="6">
    <location>
        <begin position="70"/>
        <end position="82"/>
    </location>
</feature>
<comment type="caution">
    <text evidence="8">The sequence shown here is derived from an EMBL/GenBank/DDBJ whole genome shotgun (WGS) entry which is preliminary data.</text>
</comment>
<evidence type="ECO:0000256" key="7">
    <source>
        <dbReference type="SAM" id="Phobius"/>
    </source>
</evidence>
<accession>A0AAW2ZCV6</accession>
<evidence type="ECO:0000313" key="9">
    <source>
        <dbReference type="Proteomes" id="UP001431209"/>
    </source>
</evidence>
<feature type="region of interest" description="Disordered" evidence="6">
    <location>
        <begin position="1"/>
        <end position="36"/>
    </location>
</feature>
<evidence type="ECO:0000256" key="1">
    <source>
        <dbReference type="ARBA" id="ARBA00004141"/>
    </source>
</evidence>
<keyword evidence="3 7" id="KW-0812">Transmembrane</keyword>
<keyword evidence="5 7" id="KW-0472">Membrane</keyword>
<dbReference type="EMBL" id="JAOPGA020001314">
    <property type="protein sequence ID" value="KAL0487183.1"/>
    <property type="molecule type" value="Genomic_DNA"/>
</dbReference>
<keyword evidence="9" id="KW-1185">Reference proteome</keyword>
<proteinExistence type="inferred from homology"/>
<dbReference type="GO" id="GO:0005789">
    <property type="term" value="C:endoplasmic reticulum membrane"/>
    <property type="evidence" value="ECO:0007669"/>
    <property type="project" value="TreeGrafter"/>
</dbReference>
<evidence type="ECO:0000313" key="8">
    <source>
        <dbReference type="EMBL" id="KAL0487183.1"/>
    </source>
</evidence>
<evidence type="ECO:0000256" key="4">
    <source>
        <dbReference type="ARBA" id="ARBA00022989"/>
    </source>
</evidence>
<dbReference type="InterPro" id="IPR008010">
    <property type="entry name" value="Tatp1"/>
</dbReference>
<dbReference type="AlphaFoldDB" id="A0AAW2ZCV6"/>
<keyword evidence="4 7" id="KW-1133">Transmembrane helix</keyword>